<feature type="region of interest" description="Disordered" evidence="2">
    <location>
        <begin position="1050"/>
        <end position="1079"/>
    </location>
</feature>
<dbReference type="GO" id="GO:0008017">
    <property type="term" value="F:microtubule binding"/>
    <property type="evidence" value="ECO:0007669"/>
    <property type="project" value="InterPro"/>
</dbReference>
<dbReference type="GO" id="GO:0000922">
    <property type="term" value="C:spindle pole"/>
    <property type="evidence" value="ECO:0007669"/>
    <property type="project" value="TreeGrafter"/>
</dbReference>
<feature type="region of interest" description="Disordered" evidence="2">
    <location>
        <begin position="138"/>
        <end position="180"/>
    </location>
</feature>
<feature type="compositionally biased region" description="Basic and acidic residues" evidence="2">
    <location>
        <begin position="721"/>
        <end position="745"/>
    </location>
</feature>
<feature type="compositionally biased region" description="Basic and acidic residues" evidence="2">
    <location>
        <begin position="371"/>
        <end position="383"/>
    </location>
</feature>
<dbReference type="GO" id="GO:0000278">
    <property type="term" value="P:mitotic cell cycle"/>
    <property type="evidence" value="ECO:0007669"/>
    <property type="project" value="TreeGrafter"/>
</dbReference>
<feature type="region of interest" description="Disordered" evidence="2">
    <location>
        <begin position="476"/>
        <end position="495"/>
    </location>
</feature>
<feature type="compositionally biased region" description="Basic and acidic residues" evidence="2">
    <location>
        <begin position="753"/>
        <end position="767"/>
    </location>
</feature>
<feature type="compositionally biased region" description="Polar residues" evidence="2">
    <location>
        <begin position="198"/>
        <end position="223"/>
    </location>
</feature>
<reference evidence="5 6" key="1">
    <citation type="submission" date="2019-06" db="EMBL/GenBank/DDBJ databases">
        <title>A chromosome-scale genome assembly of the European perch, Perca fluviatilis.</title>
        <authorList>
            <person name="Roques C."/>
            <person name="Zahm M."/>
            <person name="Cabau C."/>
            <person name="Klopp C."/>
            <person name="Bouchez O."/>
            <person name="Donnadieu C."/>
            <person name="Kuhl H."/>
            <person name="Gislard M."/>
            <person name="Guendouz S."/>
            <person name="Journot L."/>
            <person name="Haffray P."/>
            <person name="Bestin A."/>
            <person name="Morvezen R."/>
            <person name="Feron R."/>
            <person name="Wen M."/>
            <person name="Jouanno E."/>
            <person name="Herpin A."/>
            <person name="Schartl M."/>
            <person name="Postlethwait J."/>
            <person name="Schaerlinger B."/>
            <person name="Chardard D."/>
            <person name="Lecocq T."/>
            <person name="Poncet C."/>
            <person name="Jaffrelo L."/>
            <person name="Lampietro C."/>
            <person name="Guiguen Y."/>
        </authorList>
    </citation>
    <scope>NUCLEOTIDE SEQUENCE [LARGE SCALE GENOMIC DNA]</scope>
    <source>
        <tissue evidence="5">Blood</tissue>
    </source>
</reference>
<feature type="compositionally biased region" description="Basic and acidic residues" evidence="2">
    <location>
        <begin position="164"/>
        <end position="179"/>
    </location>
</feature>
<dbReference type="Pfam" id="PF10481">
    <property type="entry name" value="CENP-F_N"/>
    <property type="match status" value="1"/>
</dbReference>
<feature type="region of interest" description="Disordered" evidence="2">
    <location>
        <begin position="198"/>
        <end position="279"/>
    </location>
</feature>
<dbReference type="GO" id="GO:0000775">
    <property type="term" value="C:chromosome, centromeric region"/>
    <property type="evidence" value="ECO:0007669"/>
    <property type="project" value="InterPro"/>
</dbReference>
<evidence type="ECO:0008006" key="7">
    <source>
        <dbReference type="Google" id="ProtNLM"/>
    </source>
</evidence>
<feature type="region of interest" description="Disordered" evidence="2">
    <location>
        <begin position="1461"/>
        <end position="1511"/>
    </location>
</feature>
<feature type="compositionally biased region" description="Basic and acidic residues" evidence="2">
    <location>
        <begin position="697"/>
        <end position="707"/>
    </location>
</feature>
<dbReference type="InterPro" id="IPR043513">
    <property type="entry name" value="Cenp-F"/>
</dbReference>
<feature type="compositionally biased region" description="Basic and acidic residues" evidence="2">
    <location>
        <begin position="262"/>
        <end position="273"/>
    </location>
</feature>
<feature type="compositionally biased region" description="Basic and acidic residues" evidence="2">
    <location>
        <begin position="480"/>
        <end position="495"/>
    </location>
</feature>
<dbReference type="PANTHER" id="PTHR18874">
    <property type="entry name" value="CMF/LEK/CENP CELL DIVISION-RELATED"/>
    <property type="match status" value="1"/>
</dbReference>
<proteinExistence type="predicted"/>
<keyword evidence="6" id="KW-1185">Reference proteome</keyword>
<accession>A0A6A5E761</accession>
<feature type="domain" description="Centromere protein Cenp-F N-terminal" evidence="3">
    <location>
        <begin position="11"/>
        <end position="294"/>
    </location>
</feature>
<evidence type="ECO:0000259" key="4">
    <source>
        <dbReference type="Pfam" id="PF10490"/>
    </source>
</evidence>
<protein>
    <recommendedName>
        <fullName evidence="7">Centromere protein F-like</fullName>
    </recommendedName>
</protein>
<dbReference type="EMBL" id="VHII01000010">
    <property type="protein sequence ID" value="KAF1384847.1"/>
    <property type="molecule type" value="Genomic_DNA"/>
</dbReference>
<feature type="compositionally biased region" description="Polar residues" evidence="2">
    <location>
        <begin position="623"/>
        <end position="655"/>
    </location>
</feature>
<feature type="region of interest" description="Disordered" evidence="2">
    <location>
        <begin position="359"/>
        <end position="383"/>
    </location>
</feature>
<evidence type="ECO:0000256" key="1">
    <source>
        <dbReference type="SAM" id="Coils"/>
    </source>
</evidence>
<dbReference type="InterPro" id="IPR018463">
    <property type="entry name" value="Centromere_CenpF_N"/>
</dbReference>
<feature type="compositionally biased region" description="Basic and acidic residues" evidence="2">
    <location>
        <begin position="666"/>
        <end position="683"/>
    </location>
</feature>
<feature type="region of interest" description="Disordered" evidence="2">
    <location>
        <begin position="697"/>
        <end position="780"/>
    </location>
</feature>
<evidence type="ECO:0000259" key="3">
    <source>
        <dbReference type="Pfam" id="PF10481"/>
    </source>
</evidence>
<feature type="compositionally biased region" description="Polar residues" evidence="2">
    <location>
        <begin position="520"/>
        <end position="557"/>
    </location>
</feature>
<evidence type="ECO:0000256" key="2">
    <source>
        <dbReference type="SAM" id="MobiDB-lite"/>
    </source>
</evidence>
<feature type="coiled-coil region" evidence="1">
    <location>
        <begin position="1273"/>
        <end position="1307"/>
    </location>
</feature>
<gene>
    <name evidence="5" type="ORF">PFLUV_G00124430</name>
</gene>
<sequence length="1667" mass="189261">MLQDRPREREMSWAEEDWTVGLSGRVLQKVKELQVHQERLSRENKQKQLQLDNIHTSLEKQTVKYEEVRGELQSLQRELQSVRQEAKAAVTSSDRLTQELQTKQAQVCSLEGQRDAARALNNKLTQEIKRLEAELENLQNSSRSADTTLFSTPCWNTTSPWEHTGSRKQERPGHRDEGQSRALHIRQQLQFSEVGTASLPQQHNNNTPHRHPSNQSDTFSTPLSAFPWERDDSRPAARRPSPSAPQTPCTDVISKGQQEQRVYGKEKDHRTETDTSLSEVRSRVAALEVELCAKAGMLKSIQNEMVQSKKELTARELSLQKARDELSLAHTGMAQERERASGCEQRLKQLQEELKCQRQNAESSRLQHQQRSKELEKQHQRDLTELQKERQCLEKQHQQEVNKLNQELQQARTLHNALQAQADKLSLQKQVLDKELDTLKEKLKWTEGQLQESQKKEAQRQAKLTEALREAEGVAVSLEQSRKREQGLEEEGRRLAEERADTLRLLKELQEQKAVPAPPQQSVQFCPVGQSFSPQTSYSLHSRPSTHIKGPSTTTLAEQKREEDVDKRRVEITASYPSDREPGEGIDSEDISNLIAPVSECLQRRHRRKSNEENKSRNEAIKSDSSGTNEHSTFDQVISSSSHSAAGTPTNTSMDDSSKKTPSLKASEDLKRENATLRSELNDAREELQKRLEDLEAQRQAETEARTRLKQLSRKRASQAVDKDEQEKEWRAQLESERAETERLRKAMASLETEMKREREEIERKEREEEEEEEEKNKALEDRESKLIELNIQLKKQLSEVKAQLALEQEERKREEEERNQLTNTDIDVKEELSTKLEELKAELEELKCSREEDSLEEEKLSVANSPLTYLTLHDDELNSNIVRCDNKLLPSPEKHLLFCQSTNQRNMLVSQATADLIQEERTVIDPECSALEDDRQNYLKGSSLSDHKRSLSDLQKVEPAFSDLAKEVERLKKENTKEIERANQYQVKLEALQSQVTCQTKQLTTAFEKQSQYISGLLVELQEKESALLSQGEELQRYKQELDALKAEKEGADKKRTDEMTVKVVEDGEQKKETQDERLVENSRLQANQENKCAVNLLTTNSLADGDSDAQRDAGQLEIVTSDAERPAPNGDESDSEALWSGEQHPCAQPKTQSNNDSACVMGETECSQDGETTDVVAELLALRQENQLLKQRIEGLTVSDTRRPLLHADSENQEDPAKQSQNTGNAALSCLVEHRSPSVPNDITTDARQSLLQDVKMREDGRTTKAEEELEAVSELQINRLQQQVEELQMRLRTLSAETQQQAGELVMWKLASQPAPTFDQFLPNTDKLSETLDQISAVRQSQSNQKTGQVQASYLGVQESPSNVTVVRQDELFLSCPSNKLQGCMLFSRLQHSNLLEPKSPHRSKKTAALLEYDQDSATLDKESEKENLEINLLHQLNTCQTQHKEERDTEVIQMSSEKMGQPHATKDSHKVTGPKQTKSAECYTGNPEAKPDASRATNEINPTNNSSDKYVRAEMKSVSSQTEESLYPRSAPTASELYCAYTQTEEEEKAEEELVESPPISHVSPVPLCEGAKLGDKMLFSGSFPIPADPAHLAERIRRNRTQLSAAFDDTEYEPYGLPEVVMKGFADIPSGPSCPYIVRRGLLGTTAVPVPPKDPRQEEETD</sequence>
<feature type="compositionally biased region" description="Basic and acidic residues" evidence="2">
    <location>
        <begin position="558"/>
        <end position="571"/>
    </location>
</feature>
<feature type="compositionally biased region" description="Basic and acidic residues" evidence="2">
    <location>
        <begin position="610"/>
        <end position="622"/>
    </location>
</feature>
<feature type="compositionally biased region" description="Polar residues" evidence="2">
    <location>
        <begin position="1499"/>
        <end position="1511"/>
    </location>
</feature>
<comment type="caution">
    <text evidence="5">The sequence shown here is derived from an EMBL/GenBank/DDBJ whole genome shotgun (WGS) entry which is preliminary data.</text>
</comment>
<feature type="region of interest" description="Disordered" evidence="2">
    <location>
        <begin position="512"/>
        <end position="683"/>
    </location>
</feature>
<feature type="compositionally biased region" description="Polar residues" evidence="2">
    <location>
        <begin position="359"/>
        <end position="369"/>
    </location>
</feature>
<keyword evidence="1" id="KW-0175">Coiled coil</keyword>
<dbReference type="GO" id="GO:0005634">
    <property type="term" value="C:nucleus"/>
    <property type="evidence" value="ECO:0007669"/>
    <property type="project" value="TreeGrafter"/>
</dbReference>
<dbReference type="GO" id="GO:0070840">
    <property type="term" value="F:dynein complex binding"/>
    <property type="evidence" value="ECO:0007669"/>
    <property type="project" value="TreeGrafter"/>
</dbReference>
<feature type="region of interest" description="Disordered" evidence="2">
    <location>
        <begin position="1120"/>
        <end position="1159"/>
    </location>
</feature>
<feature type="compositionally biased region" description="Basic residues" evidence="2">
    <location>
        <begin position="708"/>
        <end position="717"/>
    </location>
</feature>
<dbReference type="GO" id="GO:0010389">
    <property type="term" value="P:regulation of G2/M transition of mitotic cell cycle"/>
    <property type="evidence" value="ECO:0007669"/>
    <property type="project" value="TreeGrafter"/>
</dbReference>
<evidence type="ECO:0000313" key="6">
    <source>
        <dbReference type="Proteomes" id="UP000465112"/>
    </source>
</evidence>
<dbReference type="InterPro" id="IPR018302">
    <property type="entry name" value="CenpF/LEK1_Rb-prot-bd"/>
</dbReference>
<dbReference type="GO" id="GO:0051310">
    <property type="term" value="P:metaphase chromosome alignment"/>
    <property type="evidence" value="ECO:0007669"/>
    <property type="project" value="TreeGrafter"/>
</dbReference>
<feature type="domain" description="Kinetochore protein Cenp-F/LEK1 Rb protein-binding" evidence="4">
    <location>
        <begin position="1613"/>
        <end position="1646"/>
    </location>
</feature>
<organism evidence="5 6">
    <name type="scientific">Perca fluviatilis</name>
    <name type="common">European perch</name>
    <dbReference type="NCBI Taxonomy" id="8168"/>
    <lineage>
        <taxon>Eukaryota</taxon>
        <taxon>Metazoa</taxon>
        <taxon>Chordata</taxon>
        <taxon>Craniata</taxon>
        <taxon>Vertebrata</taxon>
        <taxon>Euteleostomi</taxon>
        <taxon>Actinopterygii</taxon>
        <taxon>Neopterygii</taxon>
        <taxon>Teleostei</taxon>
        <taxon>Neoteleostei</taxon>
        <taxon>Acanthomorphata</taxon>
        <taxon>Eupercaria</taxon>
        <taxon>Perciformes</taxon>
        <taxon>Percoidei</taxon>
        <taxon>Percidae</taxon>
        <taxon>Percinae</taxon>
        <taxon>Perca</taxon>
    </lineage>
</organism>
<feature type="compositionally biased region" description="Polar residues" evidence="2">
    <location>
        <begin position="138"/>
        <end position="161"/>
    </location>
</feature>
<dbReference type="PANTHER" id="PTHR18874:SF10">
    <property type="entry name" value="CENTROMERE PROTEIN F"/>
    <property type="match status" value="1"/>
</dbReference>
<dbReference type="Proteomes" id="UP000465112">
    <property type="component" value="Chromosome 10"/>
</dbReference>
<evidence type="ECO:0000313" key="5">
    <source>
        <dbReference type="EMBL" id="KAF1384847.1"/>
    </source>
</evidence>
<dbReference type="Pfam" id="PF10490">
    <property type="entry name" value="CENP-F_C_Rb_bdg"/>
    <property type="match status" value="1"/>
</dbReference>
<name>A0A6A5E761_PERFL</name>